<protein>
    <submittedName>
        <fullName evidence="8">MFS transporter</fullName>
    </submittedName>
</protein>
<dbReference type="SUPFAM" id="SSF103473">
    <property type="entry name" value="MFS general substrate transporter"/>
    <property type="match status" value="1"/>
</dbReference>
<name>A0AAE2ZJH0_9HYPH</name>
<feature type="transmembrane region" description="Helical" evidence="6">
    <location>
        <begin position="398"/>
        <end position="419"/>
    </location>
</feature>
<dbReference type="InterPro" id="IPR011701">
    <property type="entry name" value="MFS"/>
</dbReference>
<feature type="transmembrane region" description="Helical" evidence="6">
    <location>
        <begin position="108"/>
        <end position="129"/>
    </location>
</feature>
<feature type="transmembrane region" description="Helical" evidence="6">
    <location>
        <begin position="227"/>
        <end position="249"/>
    </location>
</feature>
<evidence type="ECO:0000256" key="4">
    <source>
        <dbReference type="ARBA" id="ARBA00022989"/>
    </source>
</evidence>
<dbReference type="Gene3D" id="1.20.1720.10">
    <property type="entry name" value="Multidrug resistance protein D"/>
    <property type="match status" value="1"/>
</dbReference>
<evidence type="ECO:0000256" key="2">
    <source>
        <dbReference type="ARBA" id="ARBA00022448"/>
    </source>
</evidence>
<organism evidence="8 9">
    <name type="scientific">Flavimaribacter sediminis</name>
    <dbReference type="NCBI Taxonomy" id="2865987"/>
    <lineage>
        <taxon>Bacteria</taxon>
        <taxon>Pseudomonadati</taxon>
        <taxon>Pseudomonadota</taxon>
        <taxon>Alphaproteobacteria</taxon>
        <taxon>Hyphomicrobiales</taxon>
        <taxon>Rhizobiaceae</taxon>
        <taxon>Flavimaribacter</taxon>
    </lineage>
</organism>
<evidence type="ECO:0000259" key="7">
    <source>
        <dbReference type="PROSITE" id="PS50850"/>
    </source>
</evidence>
<dbReference type="GO" id="GO:0022857">
    <property type="term" value="F:transmembrane transporter activity"/>
    <property type="evidence" value="ECO:0007669"/>
    <property type="project" value="InterPro"/>
</dbReference>
<evidence type="ECO:0000313" key="9">
    <source>
        <dbReference type="Proteomes" id="UP001196509"/>
    </source>
</evidence>
<dbReference type="GO" id="GO:0016020">
    <property type="term" value="C:membrane"/>
    <property type="evidence" value="ECO:0007669"/>
    <property type="project" value="UniProtKB-SubCell"/>
</dbReference>
<feature type="transmembrane region" description="Helical" evidence="6">
    <location>
        <begin position="358"/>
        <end position="377"/>
    </location>
</feature>
<feature type="transmembrane region" description="Helical" evidence="6">
    <location>
        <begin position="79"/>
        <end position="102"/>
    </location>
</feature>
<dbReference type="PROSITE" id="PS50850">
    <property type="entry name" value="MFS"/>
    <property type="match status" value="1"/>
</dbReference>
<dbReference type="Proteomes" id="UP001196509">
    <property type="component" value="Unassembled WGS sequence"/>
</dbReference>
<dbReference type="AlphaFoldDB" id="A0AAE2ZJH0"/>
<feature type="transmembrane region" description="Helical" evidence="6">
    <location>
        <begin position="136"/>
        <end position="155"/>
    </location>
</feature>
<comment type="caution">
    <text evidence="8">The sequence shown here is derived from an EMBL/GenBank/DDBJ whole genome shotgun (WGS) entry which is preliminary data.</text>
</comment>
<accession>A0AAE2ZJH0</accession>
<dbReference type="Pfam" id="PF07690">
    <property type="entry name" value="MFS_1"/>
    <property type="match status" value="2"/>
</dbReference>
<dbReference type="RefSeq" id="WP_220226421.1">
    <property type="nucleotide sequence ID" value="NZ_JAICBX010000001.1"/>
</dbReference>
<keyword evidence="9" id="KW-1185">Reference proteome</keyword>
<feature type="transmembrane region" description="Helical" evidence="6">
    <location>
        <begin position="47"/>
        <end position="67"/>
    </location>
</feature>
<dbReference type="PRINTS" id="PR01036">
    <property type="entry name" value="TCRTETB"/>
</dbReference>
<feature type="domain" description="Major facilitator superfamily (MFS) profile" evidence="7">
    <location>
        <begin position="13"/>
        <end position="450"/>
    </location>
</feature>
<dbReference type="EMBL" id="JAICBX010000001">
    <property type="protein sequence ID" value="MBW8635695.1"/>
    <property type="molecule type" value="Genomic_DNA"/>
</dbReference>
<comment type="subcellular location">
    <subcellularLocation>
        <location evidence="1">Membrane</location>
        <topology evidence="1">Multi-pass membrane protein</topology>
    </subcellularLocation>
</comment>
<dbReference type="PANTHER" id="PTHR42718:SF9">
    <property type="entry name" value="MAJOR FACILITATOR SUPERFAMILY MULTIDRUG TRANSPORTER MFSC"/>
    <property type="match status" value="1"/>
</dbReference>
<reference evidence="8" key="1">
    <citation type="submission" date="2021-08" db="EMBL/GenBank/DDBJ databases">
        <title>Hoeflea bacterium WL0058 sp. nov., isolated from the sediment.</title>
        <authorList>
            <person name="Wang L."/>
            <person name="Zhang D."/>
        </authorList>
    </citation>
    <scope>NUCLEOTIDE SEQUENCE</scope>
    <source>
        <strain evidence="8">WL0058</strain>
    </source>
</reference>
<feature type="transmembrane region" description="Helical" evidence="6">
    <location>
        <begin position="12"/>
        <end position="35"/>
    </location>
</feature>
<feature type="transmembrane region" description="Helical" evidence="6">
    <location>
        <begin position="299"/>
        <end position="321"/>
    </location>
</feature>
<feature type="transmembrane region" description="Helical" evidence="6">
    <location>
        <begin position="425"/>
        <end position="446"/>
    </location>
</feature>
<dbReference type="Gene3D" id="1.20.1250.20">
    <property type="entry name" value="MFS general substrate transporter like domains"/>
    <property type="match status" value="1"/>
</dbReference>
<evidence type="ECO:0000313" key="8">
    <source>
        <dbReference type="EMBL" id="MBW8635695.1"/>
    </source>
</evidence>
<dbReference type="InterPro" id="IPR020846">
    <property type="entry name" value="MFS_dom"/>
</dbReference>
<evidence type="ECO:0000256" key="6">
    <source>
        <dbReference type="SAM" id="Phobius"/>
    </source>
</evidence>
<dbReference type="InterPro" id="IPR036259">
    <property type="entry name" value="MFS_trans_sf"/>
</dbReference>
<evidence type="ECO:0000256" key="3">
    <source>
        <dbReference type="ARBA" id="ARBA00022692"/>
    </source>
</evidence>
<evidence type="ECO:0000256" key="5">
    <source>
        <dbReference type="ARBA" id="ARBA00023136"/>
    </source>
</evidence>
<proteinExistence type="predicted"/>
<feature type="transmembrane region" description="Helical" evidence="6">
    <location>
        <begin position="203"/>
        <end position="221"/>
    </location>
</feature>
<keyword evidence="2" id="KW-0813">Transport</keyword>
<gene>
    <name evidence="8" type="ORF">K1W69_00730</name>
</gene>
<feature type="transmembrane region" description="Helical" evidence="6">
    <location>
        <begin position="270"/>
        <end position="293"/>
    </location>
</feature>
<feature type="transmembrane region" description="Helical" evidence="6">
    <location>
        <begin position="167"/>
        <end position="187"/>
    </location>
</feature>
<feature type="transmembrane region" description="Helical" evidence="6">
    <location>
        <begin position="333"/>
        <end position="352"/>
    </location>
</feature>
<evidence type="ECO:0000256" key="1">
    <source>
        <dbReference type="ARBA" id="ARBA00004141"/>
    </source>
</evidence>
<dbReference type="PANTHER" id="PTHR42718">
    <property type="entry name" value="MAJOR FACILITATOR SUPERFAMILY MULTIDRUG TRANSPORTER MFSC"/>
    <property type="match status" value="1"/>
</dbReference>
<keyword evidence="3 6" id="KW-0812">Transmembrane</keyword>
<dbReference type="CDD" id="cd17321">
    <property type="entry name" value="MFS_MMR_MDR_like"/>
    <property type="match status" value="1"/>
</dbReference>
<keyword evidence="4 6" id="KW-1133">Transmembrane helix</keyword>
<sequence>MVGFTADSRKWWILAATSGVLGLTVLDETIVGVALPTVRSDLAMGALASHWVVNAYLLTFTCFVALGGRLGDAIDRGRLFVFGALLFGLSSLACGFAPSGAFLIGARAIQGAGAAIIFPAAMSMITLAFKKEEHGVALGLQTNISALFMSLGPLVGGLLTDTLSWRWIFWVNLPVVIAVVAFVFLAWDKPPPERKPAGKRDHWGLPTLIVGLSLIVVALMQGADWGWLSGLTLLLFAAGIVLLAIFVMVEKRLETAFFHVDLLKIATFTGGNIVFFSFQFMKMVIFVFTPLYLQQVMKVSAIGSGAVLLFAILPTLLTSYGSGRVSDLYGSRAPLLITLVINGASVLLIALGVGLQSFWLIVAALIVWGASLPSFAVPARKALMNAVPEAERGQASGINLTIQMFGGTVGVALCGALLLETGQFWPVYLTTGALVFITALFVWQLVEKERSEVKIHTK</sequence>
<keyword evidence="5 6" id="KW-0472">Membrane</keyword>